<name>A0ACC1S2A5_9HYPO</name>
<proteinExistence type="predicted"/>
<comment type="caution">
    <text evidence="1">The sequence shown here is derived from an EMBL/GenBank/DDBJ whole genome shotgun (WGS) entry which is preliminary data.</text>
</comment>
<protein>
    <submittedName>
        <fullName evidence="1">Uncharacterized protein</fullName>
    </submittedName>
</protein>
<dbReference type="Proteomes" id="UP001148629">
    <property type="component" value="Unassembled WGS sequence"/>
</dbReference>
<reference evidence="1" key="1">
    <citation type="submission" date="2022-08" db="EMBL/GenBank/DDBJ databases">
        <title>Genome Sequence of Fusarium decemcellulare.</title>
        <authorList>
            <person name="Buettner E."/>
        </authorList>
    </citation>
    <scope>NUCLEOTIDE SEQUENCE</scope>
    <source>
        <strain evidence="1">Babe19</strain>
    </source>
</reference>
<organism evidence="1 2">
    <name type="scientific">Fusarium decemcellulare</name>
    <dbReference type="NCBI Taxonomy" id="57161"/>
    <lineage>
        <taxon>Eukaryota</taxon>
        <taxon>Fungi</taxon>
        <taxon>Dikarya</taxon>
        <taxon>Ascomycota</taxon>
        <taxon>Pezizomycotina</taxon>
        <taxon>Sordariomycetes</taxon>
        <taxon>Hypocreomycetidae</taxon>
        <taxon>Hypocreales</taxon>
        <taxon>Nectriaceae</taxon>
        <taxon>Fusarium</taxon>
        <taxon>Fusarium decemcellulare species complex</taxon>
    </lineage>
</organism>
<sequence length="1276" mass="138903">MSGHKTARQPFWLSKAALALFFLIFVACAASLITLDQVVTSRNGFPLSVSSSPYSWTYGPTAILIVILSLWRRVDYYYKLREPWHELLAGPSPANKSLLLDYVTPFQVVSITQALRRHHYAVAASIAAFFLLKLIILISTTLFVVRETNFDAVLNMTMQDAFDAAQVWPTYEAFSVLESEPASSVFGGGSASSIWTYLGKLSNVTTDETEWRLPDDMVTQRFAFSTGRSNVTKLERPVDIFVPKVSCEDATLSAPENTKYDNYIQGRNYTFTSETCANGGILVNPCLGARYADSPLPEDTFTPCQPDPRVYSSYRVNCSHGLERAYYDPFASGTWPKDMEPFDIRYAISVADFEATIKYYDDPSITNNITSMKLVRSSAIICKIGYGIATANATLDLLTGDVSIPKAALDGKLRTLYNLSSVALAEMLWTNLKSPSKFLVVDEKVPTLKPDGSTNSSPPGAADVLFQLIYAQLGRPDNLDAFYKTPLLKNATISVFEGIAREFARESLLVSKPLDRLAKGWVTENRLHTRHVALWIVVAGFCLLTVTCLLLFFMSRQFSWIPPMSGSLAGSAAILANSPNLQAVLASSGHLVLNEMRKRLAGVQFHATTGPTGKFEVQADTSFGPLRQAPLIKGQGKKHAWVPLAARLPVIAATFTAPLVAIGVLELLYHVLRDESHFVQIGRDSAALSYIIRIASTLVVFGIATMINNLDSTIVIFAPYSNLRSGSAPADRSILFHLLSVNPFLVMFKSLQRRQFGPAASNGATLIAGFLTIIVSGLWIPVDSMVTDQPSTASVNNWDRTWFSDATNDGGAAVILNLIRFGGAETPPGIWKEVVVPEVSLSSADSVISDSARRGANYTYDVLALQPFLNCTTIPQNAISNTNMTYQVSAGRMGQYASAIGTLITVRPPGVDRRCSNSSINGFANLTFGMELRTTNPMWIGKYFDLPQSTAGQVSIDCPSIGMIFGSVTRNSTTDRNLTAIICSQQIKRIPMTGTYSGNPALGQIDSMYTRGKSKSVQNDTSKAHTLGYKLEGFLNANLLAIPANVSAESYDSFFNHLLLRPKGYSRDHLVGPKNADKFVRAVTQDYNEYLRHVINCNLRAGNRNSGDALLSATNASSAWSLSPDSIITGTYSAEVTHLIIDGTSKLTLQILLATMTVLSLIGFSLVKIRGTLPRDPCSIGSTMALLADSQLCDRASGIIPEAAEHMSEGQLRGVFDGWVFSLGWWSSGSSVAPSLISEDIQGSDTARKLASDAAITVRPSEKRFGVDVGKASGWT</sequence>
<evidence type="ECO:0000313" key="2">
    <source>
        <dbReference type="Proteomes" id="UP001148629"/>
    </source>
</evidence>
<keyword evidence="2" id="KW-1185">Reference proteome</keyword>
<evidence type="ECO:0000313" key="1">
    <source>
        <dbReference type="EMBL" id="KAJ3530482.1"/>
    </source>
</evidence>
<accession>A0ACC1S2A5</accession>
<dbReference type="EMBL" id="JANRMS010001166">
    <property type="protein sequence ID" value="KAJ3530482.1"/>
    <property type="molecule type" value="Genomic_DNA"/>
</dbReference>
<gene>
    <name evidence="1" type="ORF">NM208_g9310</name>
</gene>